<dbReference type="Proteomes" id="UP001464923">
    <property type="component" value="Unassembled WGS sequence"/>
</dbReference>
<dbReference type="EMBL" id="JBEDNP010000004">
    <property type="protein sequence ID" value="MEQ3538978.1"/>
    <property type="molecule type" value="Genomic_DNA"/>
</dbReference>
<accession>A0ABV1JVR0</accession>
<dbReference type="RefSeq" id="WP_345652195.1">
    <property type="nucleotide sequence ID" value="NZ_BAABLY010000082.1"/>
</dbReference>
<proteinExistence type="predicted"/>
<evidence type="ECO:0008006" key="4">
    <source>
        <dbReference type="Google" id="ProtNLM"/>
    </source>
</evidence>
<name>A0ABV1JVR0_9PSEU</name>
<feature type="chain" id="PRO_5046710599" description="Secreted protein" evidence="1">
    <location>
        <begin position="29"/>
        <end position="131"/>
    </location>
</feature>
<protein>
    <recommendedName>
        <fullName evidence="4">Secreted protein</fullName>
    </recommendedName>
</protein>
<organism evidence="2 3">
    <name type="scientific">Pseudonocardia tropica</name>
    <dbReference type="NCBI Taxonomy" id="681289"/>
    <lineage>
        <taxon>Bacteria</taxon>
        <taxon>Bacillati</taxon>
        <taxon>Actinomycetota</taxon>
        <taxon>Actinomycetes</taxon>
        <taxon>Pseudonocardiales</taxon>
        <taxon>Pseudonocardiaceae</taxon>
        <taxon>Pseudonocardia</taxon>
    </lineage>
</organism>
<keyword evidence="1" id="KW-0732">Signal</keyword>
<gene>
    <name evidence="2" type="ORF">WHI96_09105</name>
</gene>
<keyword evidence="3" id="KW-1185">Reference proteome</keyword>
<sequence length="131" mass="13194">MRSTQQSTPIRRPVGAVAAALALTGALAAGLTLGPADSATRTVTAPVQTVAFCPFGTHDGPGSGCRGGGIDDNQRLNDALSDTGAMYVDAGECALKAVGKSLVRSWKRPSLPAIATGTIKPAVSCGHDKGY</sequence>
<evidence type="ECO:0000313" key="2">
    <source>
        <dbReference type="EMBL" id="MEQ3538978.1"/>
    </source>
</evidence>
<comment type="caution">
    <text evidence="2">The sequence shown here is derived from an EMBL/GenBank/DDBJ whole genome shotgun (WGS) entry which is preliminary data.</text>
</comment>
<evidence type="ECO:0000313" key="3">
    <source>
        <dbReference type="Proteomes" id="UP001464923"/>
    </source>
</evidence>
<reference evidence="2 3" key="1">
    <citation type="submission" date="2024-03" db="EMBL/GenBank/DDBJ databases">
        <title>Draft genome sequence of Pseudonocardia tropica JCM 19149.</title>
        <authorList>
            <person name="Butdee W."/>
            <person name="Duangmal K."/>
        </authorList>
    </citation>
    <scope>NUCLEOTIDE SEQUENCE [LARGE SCALE GENOMIC DNA]</scope>
    <source>
        <strain evidence="2 3">JCM 19149</strain>
    </source>
</reference>
<feature type="signal peptide" evidence="1">
    <location>
        <begin position="1"/>
        <end position="28"/>
    </location>
</feature>
<evidence type="ECO:0000256" key="1">
    <source>
        <dbReference type="SAM" id="SignalP"/>
    </source>
</evidence>